<dbReference type="InterPro" id="IPR047655">
    <property type="entry name" value="Transpos_IS630-like"/>
</dbReference>
<name>A0A2U3LC63_9FIRM</name>
<dbReference type="GO" id="GO:0003676">
    <property type="term" value="F:nucleic acid binding"/>
    <property type="evidence" value="ECO:0007669"/>
    <property type="project" value="InterPro"/>
</dbReference>
<proteinExistence type="predicted"/>
<dbReference type="InterPro" id="IPR009057">
    <property type="entry name" value="Homeodomain-like_sf"/>
</dbReference>
<protein>
    <recommendedName>
        <fullName evidence="1">Tc1-like transposase DDE domain-containing protein</fullName>
    </recommendedName>
</protein>
<dbReference type="Pfam" id="PF13565">
    <property type="entry name" value="HTH_32"/>
    <property type="match status" value="1"/>
</dbReference>
<feature type="domain" description="Tc1-like transposase DDE" evidence="1">
    <location>
        <begin position="184"/>
        <end position="334"/>
    </location>
</feature>
<dbReference type="InterPro" id="IPR038717">
    <property type="entry name" value="Tc1-like_DDE_dom"/>
</dbReference>
<reference evidence="3" key="1">
    <citation type="submission" date="2018-02" db="EMBL/GenBank/DDBJ databases">
        <authorList>
            <person name="Hausmann B."/>
        </authorList>
    </citation>
    <scope>NUCLEOTIDE SEQUENCE [LARGE SCALE GENOMIC DNA]</scope>
    <source>
        <strain evidence="3">Peat soil MAG SbF1</strain>
    </source>
</reference>
<dbReference type="AlphaFoldDB" id="A0A2U3LC63"/>
<evidence type="ECO:0000259" key="1">
    <source>
        <dbReference type="Pfam" id="PF13358"/>
    </source>
</evidence>
<dbReference type="SUPFAM" id="SSF46689">
    <property type="entry name" value="Homeodomain-like"/>
    <property type="match status" value="1"/>
</dbReference>
<dbReference type="EMBL" id="OMOF01000393">
    <property type="protein sequence ID" value="SPF49524.1"/>
    <property type="molecule type" value="Genomic_DNA"/>
</dbReference>
<dbReference type="OrthoDB" id="1803385at2"/>
<organism evidence="2 3">
    <name type="scientific">Candidatus Desulfosporosinus infrequens</name>
    <dbReference type="NCBI Taxonomy" id="2043169"/>
    <lineage>
        <taxon>Bacteria</taxon>
        <taxon>Bacillati</taxon>
        <taxon>Bacillota</taxon>
        <taxon>Clostridia</taxon>
        <taxon>Eubacteriales</taxon>
        <taxon>Desulfitobacteriaceae</taxon>
        <taxon>Desulfosporosinus</taxon>
    </lineage>
</organism>
<dbReference type="Proteomes" id="UP000238916">
    <property type="component" value="Unassembled WGS sequence"/>
</dbReference>
<gene>
    <name evidence="2" type="ORF">SBF1_4520002</name>
</gene>
<accession>A0A2U3LC63</accession>
<dbReference type="Gene3D" id="3.30.420.10">
    <property type="entry name" value="Ribonuclease H-like superfamily/Ribonuclease H"/>
    <property type="match status" value="1"/>
</dbReference>
<evidence type="ECO:0000313" key="2">
    <source>
        <dbReference type="EMBL" id="SPF49524.1"/>
    </source>
</evidence>
<dbReference type="NCBIfam" id="NF033545">
    <property type="entry name" value="transpos_IS630"/>
    <property type="match status" value="1"/>
</dbReference>
<evidence type="ECO:0000313" key="3">
    <source>
        <dbReference type="Proteomes" id="UP000238916"/>
    </source>
</evidence>
<dbReference type="InterPro" id="IPR036397">
    <property type="entry name" value="RNaseH_sf"/>
</dbReference>
<sequence>MKQLTPQLCLNAKQQEDLQKIIRSVKVEVRMQFRASILWRLAMEKQTENQVARELGTTVKTVRKWRNRYIKHGLKGLEDLPRSGAPAKFDVCQRCEVIAIACDQPENYGFPESATWSLDRLTQVVQNEVEGAMMSRSSVFRTLNENELKPHKLRMWLHSKDPKFKEKVNDIVSLYNDPPKDAVVLSIDEKTGMQALERKYETHLPRPGKSGRYEYEYIRHGTQSLIASFETQTGEVYGECGSTRKAEDLERFMENIAQKYKDYRKIIVIWDNLNIHHDGPSSRWSTFNERHNNKFELHYTPLHASWVNQVEIFFSIIQKRCLKWASFSSTEELQEKVMTFIQRWNEKDGHPFNWTFRGYPMQSKEKVAA</sequence>
<dbReference type="Pfam" id="PF13358">
    <property type="entry name" value="DDE_3"/>
    <property type="match status" value="1"/>
</dbReference>